<evidence type="ECO:0000313" key="2">
    <source>
        <dbReference type="EMBL" id="MBE1607946.1"/>
    </source>
</evidence>
<dbReference type="AlphaFoldDB" id="A0A927MWV9"/>
<organism evidence="2 3">
    <name type="scientific">Actinopolymorpha pittospori</name>
    <dbReference type="NCBI Taxonomy" id="648752"/>
    <lineage>
        <taxon>Bacteria</taxon>
        <taxon>Bacillati</taxon>
        <taxon>Actinomycetota</taxon>
        <taxon>Actinomycetes</taxon>
        <taxon>Propionibacteriales</taxon>
        <taxon>Actinopolymorphaceae</taxon>
        <taxon>Actinopolymorpha</taxon>
    </lineage>
</organism>
<keyword evidence="3" id="KW-1185">Reference proteome</keyword>
<feature type="region of interest" description="Disordered" evidence="1">
    <location>
        <begin position="66"/>
        <end position="89"/>
    </location>
</feature>
<evidence type="ECO:0000256" key="1">
    <source>
        <dbReference type="SAM" id="MobiDB-lite"/>
    </source>
</evidence>
<dbReference type="RefSeq" id="WP_192751815.1">
    <property type="nucleotide sequence ID" value="NZ_BAABJL010000040.1"/>
</dbReference>
<name>A0A927MWV9_9ACTN</name>
<feature type="compositionally biased region" description="Basic and acidic residues" evidence="1">
    <location>
        <begin position="66"/>
        <end position="78"/>
    </location>
</feature>
<feature type="compositionally biased region" description="Low complexity" evidence="1">
    <location>
        <begin position="1"/>
        <end position="16"/>
    </location>
</feature>
<gene>
    <name evidence="2" type="ORF">HEB94_004794</name>
</gene>
<proteinExistence type="predicted"/>
<feature type="region of interest" description="Disordered" evidence="1">
    <location>
        <begin position="1"/>
        <end position="29"/>
    </location>
</feature>
<evidence type="ECO:0000313" key="3">
    <source>
        <dbReference type="Proteomes" id="UP000638648"/>
    </source>
</evidence>
<accession>A0A927MWV9</accession>
<reference evidence="2" key="1">
    <citation type="submission" date="2020-10" db="EMBL/GenBank/DDBJ databases">
        <title>Sequencing the genomes of 1000 actinobacteria strains.</title>
        <authorList>
            <person name="Klenk H.-P."/>
        </authorList>
    </citation>
    <scope>NUCLEOTIDE SEQUENCE</scope>
    <source>
        <strain evidence="2">DSM 45354</strain>
    </source>
</reference>
<sequence>MAISTTSAESAESTTSDAQPPNVAPSRPRTLVGSARSMVGRLASLIHGPDAARRNAWEAVCVDQERRRQWNETIEPPRGRQLPRTRPVP</sequence>
<dbReference type="Proteomes" id="UP000638648">
    <property type="component" value="Unassembled WGS sequence"/>
</dbReference>
<dbReference type="EMBL" id="JADBEM010000001">
    <property type="protein sequence ID" value="MBE1607946.1"/>
    <property type="molecule type" value="Genomic_DNA"/>
</dbReference>
<comment type="caution">
    <text evidence="2">The sequence shown here is derived from an EMBL/GenBank/DDBJ whole genome shotgun (WGS) entry which is preliminary data.</text>
</comment>
<protein>
    <submittedName>
        <fullName evidence="2">Uncharacterized protein</fullName>
    </submittedName>
</protein>